<dbReference type="EMBL" id="BAABHB010000017">
    <property type="protein sequence ID" value="GAA4418914.1"/>
    <property type="molecule type" value="Genomic_DNA"/>
</dbReference>
<dbReference type="PROSITE" id="PS50208">
    <property type="entry name" value="CASPASE_P20"/>
    <property type="match status" value="1"/>
</dbReference>
<sequence length="442" mass="49383">MDGNDTVKLWDVQTGKLLHTATTSALKFHYTAEGQWLIIYGFNKIEIRNAKTLALVQTYENNGYFTDLNFTPPITPDGKYEIYPYYLSFFVKEAKPSLQNKLISAVSRPTITWETPNTERITVSQSTFTVKACVQGTGVSQYNLVHNRQSLSNRSIKIASCPLAVEQTVTLQAGLNEFYITATNEGGTSTSERRYITYQPAQSTTPSMASATTTQKRLALVIGNARYTHAGTLANPVNDAEAIRQVLKESGFEVLFYTNLDKKGMVAAIQEFGQKLKDYNVGLCYYAGHGTFLNGTNYFLPVDANPRSADEVEFEGLPTTRLIRKMEETNRQTNILLFDACRNNPFERSWGRTLGETGGFALLPPPKGTLIAYAASEGEQAADAGRNQTNSPFAAAFVKYVRQGGLSLSQILLRVRREVEEVTKERQTTQEVNMLRDDFYFK</sequence>
<dbReference type="SUPFAM" id="SSF50978">
    <property type="entry name" value="WD40 repeat-like"/>
    <property type="match status" value="1"/>
</dbReference>
<dbReference type="PANTHER" id="PTHR22576">
    <property type="entry name" value="MUCOSA ASSOCIATED LYMPHOID TISSUE LYMPHOMA TRANSLOCATION PROTEIN 1/PARACASPASE"/>
    <property type="match status" value="1"/>
</dbReference>
<keyword evidence="3" id="KW-1185">Reference proteome</keyword>
<dbReference type="InterPro" id="IPR001309">
    <property type="entry name" value="Pept_C14_p20"/>
</dbReference>
<dbReference type="Gene3D" id="2.60.40.10">
    <property type="entry name" value="Immunoglobulins"/>
    <property type="match status" value="1"/>
</dbReference>
<dbReference type="PANTHER" id="PTHR22576:SF37">
    <property type="entry name" value="MUCOSA-ASSOCIATED LYMPHOID TISSUE LYMPHOMA TRANSLOCATION PROTEIN 1"/>
    <property type="match status" value="1"/>
</dbReference>
<evidence type="ECO:0000313" key="2">
    <source>
        <dbReference type="EMBL" id="GAA4418914.1"/>
    </source>
</evidence>
<reference evidence="3" key="1">
    <citation type="journal article" date="2019" name="Int. J. Syst. Evol. Microbiol.">
        <title>The Global Catalogue of Microorganisms (GCM) 10K type strain sequencing project: providing services to taxonomists for standard genome sequencing and annotation.</title>
        <authorList>
            <consortium name="The Broad Institute Genomics Platform"/>
            <consortium name="The Broad Institute Genome Sequencing Center for Infectious Disease"/>
            <person name="Wu L."/>
            <person name="Ma J."/>
        </authorList>
    </citation>
    <scope>NUCLEOTIDE SEQUENCE [LARGE SCALE GENOMIC DNA]</scope>
    <source>
        <strain evidence="3">JCM 17925</strain>
    </source>
</reference>
<organism evidence="2 3">
    <name type="scientific">Nibrella viscosa</name>
    <dbReference type="NCBI Taxonomy" id="1084524"/>
    <lineage>
        <taxon>Bacteria</taxon>
        <taxon>Pseudomonadati</taxon>
        <taxon>Bacteroidota</taxon>
        <taxon>Cytophagia</taxon>
        <taxon>Cytophagales</taxon>
        <taxon>Spirosomataceae</taxon>
        <taxon>Nibrella</taxon>
    </lineage>
</organism>
<dbReference type="Gene3D" id="2.130.10.10">
    <property type="entry name" value="YVTN repeat-like/Quinoprotein amine dehydrogenase"/>
    <property type="match status" value="1"/>
</dbReference>
<accession>A0ABP8KXZ0</accession>
<dbReference type="Proteomes" id="UP001500936">
    <property type="component" value="Unassembled WGS sequence"/>
</dbReference>
<comment type="caution">
    <text evidence="2">The sequence shown here is derived from an EMBL/GenBank/DDBJ whole genome shotgun (WGS) entry which is preliminary data.</text>
</comment>
<feature type="domain" description="Caspase family p20" evidence="1">
    <location>
        <begin position="215"/>
        <end position="345"/>
    </location>
</feature>
<dbReference type="Pfam" id="PF00656">
    <property type="entry name" value="Peptidase_C14"/>
    <property type="match status" value="1"/>
</dbReference>
<dbReference type="InterPro" id="IPR011600">
    <property type="entry name" value="Pept_C14_caspase"/>
</dbReference>
<dbReference type="InterPro" id="IPR015943">
    <property type="entry name" value="WD40/YVTN_repeat-like_dom_sf"/>
</dbReference>
<dbReference type="Gene3D" id="3.40.50.1460">
    <property type="match status" value="1"/>
</dbReference>
<protein>
    <recommendedName>
        <fullName evidence="1">Caspase family p20 domain-containing protein</fullName>
    </recommendedName>
</protein>
<dbReference type="InterPro" id="IPR036322">
    <property type="entry name" value="WD40_repeat_dom_sf"/>
</dbReference>
<dbReference type="InterPro" id="IPR029030">
    <property type="entry name" value="Caspase-like_dom_sf"/>
</dbReference>
<dbReference type="InterPro" id="IPR013783">
    <property type="entry name" value="Ig-like_fold"/>
</dbReference>
<dbReference type="SUPFAM" id="SSF52129">
    <property type="entry name" value="Caspase-like"/>
    <property type="match status" value="1"/>
</dbReference>
<evidence type="ECO:0000313" key="3">
    <source>
        <dbReference type="Proteomes" id="UP001500936"/>
    </source>
</evidence>
<proteinExistence type="predicted"/>
<gene>
    <name evidence="2" type="ORF">GCM10023187_52800</name>
</gene>
<evidence type="ECO:0000259" key="1">
    <source>
        <dbReference type="PROSITE" id="PS50208"/>
    </source>
</evidence>
<dbReference type="InterPro" id="IPR052039">
    <property type="entry name" value="Caspase-related_regulators"/>
</dbReference>
<name>A0ABP8KXZ0_9BACT</name>